<sequence length="107" mass="12185">MPEPPCEDQKPVPSTEYRNYLRTAKLTCALIKQAIQQIEKQSSKWLDLISSLEDESQDEEQRLYDIASRGPKGMILTMNRASQAIVKVFSTQKQRNAVPMESVVEIS</sequence>
<dbReference type="Proteomes" id="UP000046393">
    <property type="component" value="Unplaced"/>
</dbReference>
<dbReference type="WBParaSite" id="SMUV_0000891901-mRNA-1">
    <property type="protein sequence ID" value="SMUV_0000891901-mRNA-1"/>
    <property type="gene ID" value="SMUV_0000891901"/>
</dbReference>
<organism evidence="1 2">
    <name type="scientific">Syphacia muris</name>
    <dbReference type="NCBI Taxonomy" id="451379"/>
    <lineage>
        <taxon>Eukaryota</taxon>
        <taxon>Metazoa</taxon>
        <taxon>Ecdysozoa</taxon>
        <taxon>Nematoda</taxon>
        <taxon>Chromadorea</taxon>
        <taxon>Rhabditida</taxon>
        <taxon>Spirurina</taxon>
        <taxon>Oxyuridomorpha</taxon>
        <taxon>Oxyuroidea</taxon>
        <taxon>Oxyuridae</taxon>
        <taxon>Syphacia</taxon>
    </lineage>
</organism>
<name>A0A0N5AVJ8_9BILA</name>
<evidence type="ECO:0000313" key="1">
    <source>
        <dbReference type="Proteomes" id="UP000046393"/>
    </source>
</evidence>
<protein>
    <submittedName>
        <fullName evidence="2">E2F_CC-MB domain-containing protein</fullName>
    </submittedName>
</protein>
<accession>A0A0N5AVJ8</accession>
<dbReference type="AlphaFoldDB" id="A0A0N5AVJ8"/>
<proteinExistence type="predicted"/>
<reference evidence="2" key="1">
    <citation type="submission" date="2017-02" db="UniProtKB">
        <authorList>
            <consortium name="WormBaseParasite"/>
        </authorList>
    </citation>
    <scope>IDENTIFICATION</scope>
</reference>
<keyword evidence="1" id="KW-1185">Reference proteome</keyword>
<evidence type="ECO:0000313" key="2">
    <source>
        <dbReference type="WBParaSite" id="SMUV_0000891901-mRNA-1"/>
    </source>
</evidence>